<dbReference type="GO" id="GO:0005829">
    <property type="term" value="C:cytosol"/>
    <property type="evidence" value="ECO:0007669"/>
    <property type="project" value="TreeGrafter"/>
</dbReference>
<sequence length="325" mass="38803">MESLDSSSDFYLFDRLFNRSFSEYWKLFWTDYDFSKYNSVRKELTECLDFLQTHSLPQYFQHESESPKGDSTKEEPEFQKNIERERLNKLRVVEELQQSFELLSMGCIHFDLISKNEQFEDVHTENIKYLMLPYLTAHVLVEKPDMQNRFSILKKVQIYLIEFMNTLSQMDLLRPDELQLWETKFAKSSEHSGINERGRKSEDIRNLRIKQASFERDLKKSLSETFLSSGSVERFLQFRLAEDSDREEFYRNTLLSILRLFSIQSLNHLNSIEMELPFIERRELNKLAFSDEPKIDVKSSSSKPWFLHIDKNSKVLSHLSHLTQL</sequence>
<dbReference type="PANTHER" id="PTHR10933">
    <property type="entry name" value="IMMUNOGLOBULIN-BINDING PROTEIN 1"/>
    <property type="match status" value="1"/>
</dbReference>
<dbReference type="Pfam" id="PF04177">
    <property type="entry name" value="TAP42"/>
    <property type="match status" value="1"/>
</dbReference>
<accession>Q4N9J9</accession>
<evidence type="ECO:0000313" key="2">
    <source>
        <dbReference type="Proteomes" id="UP000001949"/>
    </source>
</evidence>
<dbReference type="eggNOG" id="KOG2830">
    <property type="taxonomic scope" value="Eukaryota"/>
</dbReference>
<dbReference type="GO" id="GO:0035303">
    <property type="term" value="P:regulation of dephosphorylation"/>
    <property type="evidence" value="ECO:0007669"/>
    <property type="project" value="TreeGrafter"/>
</dbReference>
<organism evidence="1 2">
    <name type="scientific">Theileria parva</name>
    <name type="common">East coast fever infection agent</name>
    <dbReference type="NCBI Taxonomy" id="5875"/>
    <lineage>
        <taxon>Eukaryota</taxon>
        <taxon>Sar</taxon>
        <taxon>Alveolata</taxon>
        <taxon>Apicomplexa</taxon>
        <taxon>Aconoidasida</taxon>
        <taxon>Piroplasmida</taxon>
        <taxon>Theileriidae</taxon>
        <taxon>Theileria</taxon>
    </lineage>
</organism>
<dbReference type="GO" id="GO:0051721">
    <property type="term" value="F:protein phosphatase 2A binding"/>
    <property type="evidence" value="ECO:0007669"/>
    <property type="project" value="TreeGrafter"/>
</dbReference>
<dbReference type="KEGG" id="tpv:TP01_0115"/>
<proteinExistence type="predicted"/>
<protein>
    <submittedName>
        <fullName evidence="1">Uncharacterized protein</fullName>
    </submittedName>
</protein>
<dbReference type="AlphaFoldDB" id="Q4N9J9"/>
<reference evidence="1 2" key="1">
    <citation type="journal article" date="2005" name="Science">
        <title>Genome sequence of Theileria parva, a bovine pathogen that transforms lymphocytes.</title>
        <authorList>
            <person name="Gardner M.J."/>
            <person name="Bishop R."/>
            <person name="Shah T."/>
            <person name="de Villiers E.P."/>
            <person name="Carlton J.M."/>
            <person name="Hall N."/>
            <person name="Ren Q."/>
            <person name="Paulsen I.T."/>
            <person name="Pain A."/>
            <person name="Berriman M."/>
            <person name="Wilson R.J.M."/>
            <person name="Sato S."/>
            <person name="Ralph S.A."/>
            <person name="Mann D.J."/>
            <person name="Xiong Z."/>
            <person name="Shallom S.J."/>
            <person name="Weidman J."/>
            <person name="Jiang L."/>
            <person name="Lynn J."/>
            <person name="Weaver B."/>
            <person name="Shoaibi A."/>
            <person name="Domingo A.R."/>
            <person name="Wasawo D."/>
            <person name="Crabtree J."/>
            <person name="Wortman J.R."/>
            <person name="Haas B."/>
            <person name="Angiuoli S.V."/>
            <person name="Creasy T.H."/>
            <person name="Lu C."/>
            <person name="Suh B."/>
            <person name="Silva J.C."/>
            <person name="Utterback T.R."/>
            <person name="Feldblyum T.V."/>
            <person name="Pertea M."/>
            <person name="Allen J."/>
            <person name="Nierman W.C."/>
            <person name="Taracha E.L.N."/>
            <person name="Salzberg S.L."/>
            <person name="White O.R."/>
            <person name="Fitzhugh H.A."/>
            <person name="Morzaria S."/>
            <person name="Venter J.C."/>
            <person name="Fraser C.M."/>
            <person name="Nene V."/>
        </authorList>
    </citation>
    <scope>NUCLEOTIDE SEQUENCE [LARGE SCALE GENOMIC DNA]</scope>
    <source>
        <strain evidence="1 2">Muguga</strain>
    </source>
</reference>
<evidence type="ECO:0000313" key="1">
    <source>
        <dbReference type="EMBL" id="EAN33359.1"/>
    </source>
</evidence>
<dbReference type="InParanoid" id="Q4N9J9"/>
<dbReference type="EMBL" id="AAGK01000001">
    <property type="protein sequence ID" value="EAN33359.1"/>
    <property type="molecule type" value="Genomic_DNA"/>
</dbReference>
<dbReference type="GO" id="GO:0009966">
    <property type="term" value="P:regulation of signal transduction"/>
    <property type="evidence" value="ECO:0007669"/>
    <property type="project" value="InterPro"/>
</dbReference>
<name>Q4N9J9_THEPA</name>
<dbReference type="InterPro" id="IPR007304">
    <property type="entry name" value="TAP46-like"/>
</dbReference>
<dbReference type="Gene3D" id="1.25.40.540">
    <property type="entry name" value="TAP42-like family"/>
    <property type="match status" value="1"/>
</dbReference>
<dbReference type="VEuPathDB" id="PiroplasmaDB:TpMuguga_01g00115"/>
<dbReference type="PANTHER" id="PTHR10933:SF9">
    <property type="entry name" value="IMMUNOGLOBULIN-BINDING PROTEIN 1"/>
    <property type="match status" value="1"/>
</dbReference>
<dbReference type="STRING" id="5875.Q4N9J9"/>
<dbReference type="Proteomes" id="UP000001949">
    <property type="component" value="Unassembled WGS sequence"/>
</dbReference>
<dbReference type="InterPro" id="IPR038511">
    <property type="entry name" value="TAP42/TAP46-like_sf"/>
</dbReference>
<comment type="caution">
    <text evidence="1">The sequence shown here is derived from an EMBL/GenBank/DDBJ whole genome shotgun (WGS) entry which is preliminary data.</text>
</comment>
<gene>
    <name evidence="1" type="ordered locus">TP01_0115</name>
</gene>
<keyword evidence="2" id="KW-1185">Reference proteome</keyword>